<dbReference type="AlphaFoldDB" id="A0A100XWM3"/>
<evidence type="ECO:0000313" key="2">
    <source>
        <dbReference type="Proteomes" id="UP000053462"/>
    </source>
</evidence>
<comment type="caution">
    <text evidence="1">The sequence shown here is derived from an EMBL/GenBank/DDBJ whole genome shotgun (WGS) entry which is preliminary data.</text>
</comment>
<keyword evidence="2" id="KW-1185">Reference proteome</keyword>
<accession>A0A100XWM3</accession>
<evidence type="ECO:0000313" key="1">
    <source>
        <dbReference type="EMBL" id="KUH32467.1"/>
    </source>
</evidence>
<dbReference type="STRING" id="227598.APY94_10315"/>
<organism evidence="1 2">
    <name type="scientific">Thermococcus celericrescens</name>
    <dbReference type="NCBI Taxonomy" id="227598"/>
    <lineage>
        <taxon>Archaea</taxon>
        <taxon>Methanobacteriati</taxon>
        <taxon>Methanobacteriota</taxon>
        <taxon>Thermococci</taxon>
        <taxon>Thermococcales</taxon>
        <taxon>Thermococcaceae</taxon>
        <taxon>Thermococcus</taxon>
    </lineage>
</organism>
<name>A0A100XWM3_9EURY</name>
<gene>
    <name evidence="1" type="ORF">APY94_10315</name>
</gene>
<dbReference type="Proteomes" id="UP000053462">
    <property type="component" value="Unassembled WGS sequence"/>
</dbReference>
<reference evidence="1 2" key="1">
    <citation type="submission" date="2015-10" db="EMBL/GenBank/DDBJ databases">
        <title>Draft genome sequence of Thermococcus celericrescens strain DSM 17994.</title>
        <authorList>
            <person name="Hong S.-J."/>
            <person name="Park C.-E."/>
            <person name="Shin J.-H."/>
        </authorList>
    </citation>
    <scope>NUCLEOTIDE SEQUENCE [LARGE SCALE GENOMIC DNA]</scope>
    <source>
        <strain evidence="1 2">DSM 17994</strain>
    </source>
</reference>
<protein>
    <submittedName>
        <fullName evidence="1">Uncharacterized protein</fullName>
    </submittedName>
</protein>
<proteinExistence type="predicted"/>
<dbReference type="EMBL" id="LLYW01000035">
    <property type="protein sequence ID" value="KUH32467.1"/>
    <property type="molecule type" value="Genomic_DNA"/>
</dbReference>
<sequence length="103" mass="11978">MKTKEKPVGRVAVKLSDRRVFESIVDGLARAIKEKPEDVVWFFQVKELMRSMDEPMDDSEAWDAILEDNKAVEMSTGALIETARERLKKFRRIERKLKKLGVI</sequence>